<dbReference type="Gene3D" id="3.60.10.10">
    <property type="entry name" value="Endonuclease/exonuclease/phosphatase"/>
    <property type="match status" value="1"/>
</dbReference>
<dbReference type="PANTHER" id="PTHR33710:SF79">
    <property type="entry name" value="OS06G0205337 PROTEIN"/>
    <property type="match status" value="1"/>
</dbReference>
<dbReference type="SUPFAM" id="SSF56219">
    <property type="entry name" value="DNase I-like"/>
    <property type="match status" value="1"/>
</dbReference>
<evidence type="ECO:0000259" key="1">
    <source>
        <dbReference type="Pfam" id="PF14392"/>
    </source>
</evidence>
<protein>
    <recommendedName>
        <fullName evidence="1">Zinc knuckle CX2CX4HX4C domain-containing protein</fullName>
    </recommendedName>
</protein>
<dbReference type="InterPro" id="IPR025836">
    <property type="entry name" value="Zn_knuckle_CX2CX4HX4C"/>
</dbReference>
<proteinExistence type="predicted"/>
<dbReference type="Pfam" id="PF14392">
    <property type="entry name" value="zf-CCHC_4"/>
    <property type="match status" value="1"/>
</dbReference>
<accession>A0A9Q1KPG1</accession>
<feature type="domain" description="Zinc knuckle CX2CX4HX4C" evidence="1">
    <location>
        <begin position="14"/>
        <end position="61"/>
    </location>
</feature>
<keyword evidence="3" id="KW-1185">Reference proteome</keyword>
<organism evidence="2 3">
    <name type="scientific">Carnegiea gigantea</name>
    <dbReference type="NCBI Taxonomy" id="171969"/>
    <lineage>
        <taxon>Eukaryota</taxon>
        <taxon>Viridiplantae</taxon>
        <taxon>Streptophyta</taxon>
        <taxon>Embryophyta</taxon>
        <taxon>Tracheophyta</taxon>
        <taxon>Spermatophyta</taxon>
        <taxon>Magnoliopsida</taxon>
        <taxon>eudicotyledons</taxon>
        <taxon>Gunneridae</taxon>
        <taxon>Pentapetalae</taxon>
        <taxon>Caryophyllales</taxon>
        <taxon>Cactineae</taxon>
        <taxon>Cactaceae</taxon>
        <taxon>Cactoideae</taxon>
        <taxon>Echinocereeae</taxon>
        <taxon>Carnegiea</taxon>
    </lineage>
</organism>
<dbReference type="EMBL" id="JAKOGI010000057">
    <property type="protein sequence ID" value="KAJ8446312.1"/>
    <property type="molecule type" value="Genomic_DNA"/>
</dbReference>
<gene>
    <name evidence="2" type="ORF">Cgig2_005843</name>
</gene>
<comment type="caution">
    <text evidence="2">The sequence shown here is derived from an EMBL/GenBank/DDBJ whole genome shotgun (WGS) entry which is preliminary data.</text>
</comment>
<dbReference type="AlphaFoldDB" id="A0A9Q1KPG1"/>
<evidence type="ECO:0000313" key="2">
    <source>
        <dbReference type="EMBL" id="KAJ8446312.1"/>
    </source>
</evidence>
<dbReference type="InterPro" id="IPR036691">
    <property type="entry name" value="Endo/exonu/phosph_ase_sf"/>
</dbReference>
<name>A0A9Q1KPG1_9CARY</name>
<dbReference type="Proteomes" id="UP001153076">
    <property type="component" value="Unassembled WGS sequence"/>
</dbReference>
<reference evidence="2" key="1">
    <citation type="submission" date="2022-04" db="EMBL/GenBank/DDBJ databases">
        <title>Carnegiea gigantea Genome sequencing and assembly v2.</title>
        <authorList>
            <person name="Copetti D."/>
            <person name="Sanderson M.J."/>
            <person name="Burquez A."/>
            <person name="Wojciechowski M.F."/>
        </authorList>
    </citation>
    <scope>NUCLEOTIDE SEQUENCE</scope>
    <source>
        <strain evidence="2">SGP5-SGP5p</strain>
        <tissue evidence="2">Aerial part</tissue>
    </source>
</reference>
<evidence type="ECO:0000313" key="3">
    <source>
        <dbReference type="Proteomes" id="UP001153076"/>
    </source>
</evidence>
<dbReference type="PANTHER" id="PTHR33710">
    <property type="entry name" value="BNAC02G09200D PROTEIN"/>
    <property type="match status" value="1"/>
</dbReference>
<dbReference type="OrthoDB" id="1267182at2759"/>
<sequence length="388" mass="44547">MYGVDKSLCFRVDIDISKPLKRGHKMMVGGKLVWVDFRYVKLPDFSYLCGMLGHITKGCDYYNPDVPESEYYMGAPKARTQLNFGESPTPLIPVEITDQRGKEGQNHNTGTDQMDILIPGNEVFKRKHEGHDPTMGVGLALLWEKSIKLSLCSYSSNHMDANISWEGEDVEWRFTGIYRWPETQNKLRTGEIIADLATHSNFPWVIFFHAEKNGGPAKPQRHINSFREAFTDANLNDLGFEDYPFTWSRVQHEEVIVEKRLDRFCASTEWSLLFPEAQVTHVNSYISYHLPILLKCYPTNLSRQRHGKKFKFENMWVTDPSCREIIGDVSKTDAVDNVLVKVDSCSKELAAWNKNSFGHVGREISKLEDSLKYLTDAKSWHGVLNKIK</sequence>